<feature type="binding site" evidence="4">
    <location>
        <position position="202"/>
    </location>
    <ligand>
        <name>a divalent metal cation</name>
        <dbReference type="ChEBI" id="CHEBI:60240"/>
        <label>1</label>
    </ligand>
</feature>
<feature type="binding site" evidence="4">
    <location>
        <position position="5"/>
    </location>
    <ligand>
        <name>a divalent metal cation</name>
        <dbReference type="ChEBI" id="CHEBI:60240"/>
        <label>1</label>
    </ligand>
</feature>
<name>A0A1G8JAB9_9BACI</name>
<evidence type="ECO:0000313" key="6">
    <source>
        <dbReference type="Proteomes" id="UP000199017"/>
    </source>
</evidence>
<evidence type="ECO:0000256" key="4">
    <source>
        <dbReference type="PIRSR" id="PIRSR005902-1"/>
    </source>
</evidence>
<dbReference type="PROSITE" id="PS01091">
    <property type="entry name" value="TATD_3"/>
    <property type="match status" value="1"/>
</dbReference>
<organism evidence="5 6">
    <name type="scientific">Alteribacillus bidgolensis</name>
    <dbReference type="NCBI Taxonomy" id="930129"/>
    <lineage>
        <taxon>Bacteria</taxon>
        <taxon>Bacillati</taxon>
        <taxon>Bacillota</taxon>
        <taxon>Bacilli</taxon>
        <taxon>Bacillales</taxon>
        <taxon>Bacillaceae</taxon>
        <taxon>Alteribacillus</taxon>
    </lineage>
</organism>
<dbReference type="RefSeq" id="WP_091585038.1">
    <property type="nucleotide sequence ID" value="NZ_FNDU01000006.1"/>
</dbReference>
<gene>
    <name evidence="5" type="ORF">SAMN05216352_106116</name>
</gene>
<dbReference type="Pfam" id="PF01026">
    <property type="entry name" value="TatD_DNase"/>
    <property type="match status" value="1"/>
</dbReference>
<keyword evidence="3" id="KW-0378">Hydrolase</keyword>
<dbReference type="GO" id="GO:0046872">
    <property type="term" value="F:metal ion binding"/>
    <property type="evidence" value="ECO:0007669"/>
    <property type="project" value="UniProtKB-KW"/>
</dbReference>
<proteinExistence type="inferred from homology"/>
<evidence type="ECO:0000256" key="2">
    <source>
        <dbReference type="ARBA" id="ARBA00022723"/>
    </source>
</evidence>
<reference evidence="5 6" key="1">
    <citation type="submission" date="2016-10" db="EMBL/GenBank/DDBJ databases">
        <authorList>
            <person name="de Groot N.N."/>
        </authorList>
    </citation>
    <scope>NUCLEOTIDE SEQUENCE [LARGE SCALE GENOMIC DNA]</scope>
    <source>
        <strain evidence="6">P4B,CCM 7963,CECT 7998,DSM 25260,IBRC-M 10614,KCTC 13821</strain>
    </source>
</reference>
<evidence type="ECO:0000256" key="3">
    <source>
        <dbReference type="ARBA" id="ARBA00022801"/>
    </source>
</evidence>
<evidence type="ECO:0000256" key="1">
    <source>
        <dbReference type="ARBA" id="ARBA00009275"/>
    </source>
</evidence>
<protein>
    <submittedName>
        <fullName evidence="5">TatD DNase family protein</fullName>
    </submittedName>
</protein>
<dbReference type="CDD" id="cd01310">
    <property type="entry name" value="TatD_DNAse"/>
    <property type="match status" value="1"/>
</dbReference>
<keyword evidence="2 4" id="KW-0479">Metal-binding</keyword>
<keyword evidence="6" id="KW-1185">Reference proteome</keyword>
<dbReference type="PANTHER" id="PTHR46317:SF1">
    <property type="entry name" value="HYDROLASE, TATD FAMILY"/>
    <property type="match status" value="1"/>
</dbReference>
<dbReference type="PIRSF" id="PIRSF005902">
    <property type="entry name" value="DNase_TatD"/>
    <property type="match status" value="1"/>
</dbReference>
<sequence length="252" mass="29054">MIDAHIHLEQYENIESSIEKWKEAGIQKVVAVSNNLASSYKTLELKEKFSDFILAGVGFHPEKGLPKEADFQEWQRLVCQERDKIACIGEIGLPHYELEQLPTSLEQHIDFLKRCLHTAKDYMLPAALHAVHDKAEIVYQLLQQETPNLSAHFHWLKAQPEVVRQITASGYYISLTPEVCYRHRDQILASMIPNEQLLIETDGPWPFDGPFKEKQTTPLFLSNIVSFLAKEKNRNKHIIEKTIVHNTLQIYG</sequence>
<dbReference type="EMBL" id="FNDU01000006">
    <property type="protein sequence ID" value="SDI28031.1"/>
    <property type="molecule type" value="Genomic_DNA"/>
</dbReference>
<feature type="binding site" evidence="4">
    <location>
        <position position="7"/>
    </location>
    <ligand>
        <name>a divalent metal cation</name>
        <dbReference type="ChEBI" id="CHEBI:60240"/>
        <label>1</label>
    </ligand>
</feature>
<dbReference type="Gene3D" id="3.20.20.140">
    <property type="entry name" value="Metal-dependent hydrolases"/>
    <property type="match status" value="1"/>
</dbReference>
<dbReference type="PANTHER" id="PTHR46317">
    <property type="entry name" value="HYDROLASE OF PHP SUPERFAMILY-RELATED PROTEIN"/>
    <property type="match status" value="1"/>
</dbReference>
<feature type="binding site" evidence="4">
    <location>
        <position position="90"/>
    </location>
    <ligand>
        <name>a divalent metal cation</name>
        <dbReference type="ChEBI" id="CHEBI:60240"/>
        <label>1</label>
    </ligand>
</feature>
<dbReference type="AlphaFoldDB" id="A0A1G8JAB9"/>
<dbReference type="InterPro" id="IPR018228">
    <property type="entry name" value="DNase_TatD-rel_CS"/>
</dbReference>
<feature type="binding site" evidence="4">
    <location>
        <position position="129"/>
    </location>
    <ligand>
        <name>a divalent metal cation</name>
        <dbReference type="ChEBI" id="CHEBI:60240"/>
        <label>2</label>
    </ligand>
</feature>
<dbReference type="InterPro" id="IPR032466">
    <property type="entry name" value="Metal_Hydrolase"/>
</dbReference>
<dbReference type="SUPFAM" id="SSF51556">
    <property type="entry name" value="Metallo-dependent hydrolases"/>
    <property type="match status" value="1"/>
</dbReference>
<dbReference type="STRING" id="930129.SAMN05216352_106116"/>
<dbReference type="InterPro" id="IPR001130">
    <property type="entry name" value="TatD-like"/>
</dbReference>
<evidence type="ECO:0000313" key="5">
    <source>
        <dbReference type="EMBL" id="SDI28031.1"/>
    </source>
</evidence>
<dbReference type="OrthoDB" id="9775608at2"/>
<dbReference type="GO" id="GO:0016788">
    <property type="term" value="F:hydrolase activity, acting on ester bonds"/>
    <property type="evidence" value="ECO:0007669"/>
    <property type="project" value="InterPro"/>
</dbReference>
<comment type="similarity">
    <text evidence="1">Belongs to the metallo-dependent hydrolases superfamily. TatD-type hydrolase family.</text>
</comment>
<dbReference type="Proteomes" id="UP000199017">
    <property type="component" value="Unassembled WGS sequence"/>
</dbReference>
<accession>A0A1G8JAB9</accession>
<feature type="binding site" evidence="4">
    <location>
        <position position="154"/>
    </location>
    <ligand>
        <name>a divalent metal cation</name>
        <dbReference type="ChEBI" id="CHEBI:60240"/>
        <label>2</label>
    </ligand>
</feature>